<name>A0A654ILV3_9MOLU</name>
<evidence type="ECO:0000256" key="1">
    <source>
        <dbReference type="SAM" id="MobiDB-lite"/>
    </source>
</evidence>
<dbReference type="EMBL" id="LR739237">
    <property type="protein sequence ID" value="VZR99556.1"/>
    <property type="molecule type" value="Genomic_DNA"/>
</dbReference>
<protein>
    <recommendedName>
        <fullName evidence="3">PARCEL domain protein</fullName>
    </recommendedName>
</protein>
<dbReference type="Pfam" id="PF03382">
    <property type="entry name" value="DUF285"/>
    <property type="match status" value="1"/>
</dbReference>
<dbReference type="InterPro" id="IPR005046">
    <property type="entry name" value="DUF285"/>
</dbReference>
<sequence>MIAIVSFLFFILSIFNIYFLTINNNEVIFYNNSQEKKEEEYKVHKYKDYKTREEITDLGFYKKDGVITLMSIPWHVKKVPETLPKNVKSLYKAFANRYEHHKEVTGFEKWDTSQITDMSYAFYDNHTINIDLSNWKTDNVTNMQGMFKKAVKFNNGGKPLNWMTSNVTSMNSMFGEAKSFTQDLMSWDVKKVTDNKNFSRDSGISAEPNKKPKWNNMTEDNDPIVKKPAEKQPEVIIHPPVRAPKKTIPWVKIVTPPTPTTKSNQI</sequence>
<proteinExistence type="predicted"/>
<gene>
    <name evidence="2" type="ORF">MF5582_00135</name>
</gene>
<evidence type="ECO:0000313" key="2">
    <source>
        <dbReference type="EMBL" id="VZR99556.1"/>
    </source>
</evidence>
<accession>A0A654ILV3</accession>
<dbReference type="NCBIfam" id="TIGR02167">
    <property type="entry name" value="Liste_lipo_26"/>
    <property type="match status" value="1"/>
</dbReference>
<dbReference type="InterPro" id="IPR011889">
    <property type="entry name" value="Liste_lipo_26"/>
</dbReference>
<evidence type="ECO:0008006" key="3">
    <source>
        <dbReference type="Google" id="ProtNLM"/>
    </source>
</evidence>
<feature type="compositionally biased region" description="Basic and acidic residues" evidence="1">
    <location>
        <begin position="223"/>
        <end position="233"/>
    </location>
</feature>
<feature type="region of interest" description="Disordered" evidence="1">
    <location>
        <begin position="198"/>
        <end position="234"/>
    </location>
</feature>
<dbReference type="AlphaFoldDB" id="A0A654ILV3"/>
<organism evidence="2">
    <name type="scientific">Mycoplasma feriruminatoris</name>
    <dbReference type="NCBI Taxonomy" id="1179777"/>
    <lineage>
        <taxon>Bacteria</taxon>
        <taxon>Bacillati</taxon>
        <taxon>Mycoplasmatota</taxon>
        <taxon>Mollicutes</taxon>
        <taxon>Mycoplasmataceae</taxon>
        <taxon>Mycoplasma</taxon>
    </lineage>
</organism>
<reference evidence="2" key="1">
    <citation type="submission" date="2019-11" db="EMBL/GenBank/DDBJ databases">
        <authorList>
            <person name="Falquet L."/>
            <person name="Falquet L."/>
        </authorList>
    </citation>
    <scope>NUCLEOTIDE SEQUENCE</scope>
    <source>
        <strain evidence="2">14/OD_0492</strain>
    </source>
</reference>